<name>A0A948X3X9_9BACT</name>
<organism evidence="3 4">
    <name type="scientific">Candidatus Phocaeicola excrementipullorum</name>
    <dbReference type="NCBI Taxonomy" id="2838731"/>
    <lineage>
        <taxon>Bacteria</taxon>
        <taxon>Pseudomonadati</taxon>
        <taxon>Bacteroidota</taxon>
        <taxon>Bacteroidia</taxon>
        <taxon>Bacteroidales</taxon>
        <taxon>Bacteroidaceae</taxon>
        <taxon>Phocaeicola</taxon>
    </lineage>
</organism>
<evidence type="ECO:0000256" key="1">
    <source>
        <dbReference type="ARBA" id="ARBA00022729"/>
    </source>
</evidence>
<keyword evidence="1 2" id="KW-0732">Signal</keyword>
<reference evidence="3" key="1">
    <citation type="journal article" date="2021" name="PeerJ">
        <title>Extensive microbial diversity within the chicken gut microbiome revealed by metagenomics and culture.</title>
        <authorList>
            <person name="Gilroy R."/>
            <person name="Ravi A."/>
            <person name="Getino M."/>
            <person name="Pursley I."/>
            <person name="Horton D.L."/>
            <person name="Alikhan N.F."/>
            <person name="Baker D."/>
            <person name="Gharbi K."/>
            <person name="Hall N."/>
            <person name="Watson M."/>
            <person name="Adriaenssens E.M."/>
            <person name="Foster-Nyarko E."/>
            <person name="Jarju S."/>
            <person name="Secka A."/>
            <person name="Antonio M."/>
            <person name="Oren A."/>
            <person name="Chaudhuri R.R."/>
            <person name="La Ragione R."/>
            <person name="Hildebrand F."/>
            <person name="Pallen M.J."/>
        </authorList>
    </citation>
    <scope>NUCLEOTIDE SEQUENCE</scope>
    <source>
        <strain evidence="3">8470</strain>
    </source>
</reference>
<proteinExistence type="predicted"/>
<evidence type="ECO:0000256" key="2">
    <source>
        <dbReference type="SAM" id="SignalP"/>
    </source>
</evidence>
<feature type="signal peptide" evidence="2">
    <location>
        <begin position="1"/>
        <end position="19"/>
    </location>
</feature>
<comment type="caution">
    <text evidence="3">The sequence shown here is derived from an EMBL/GenBank/DDBJ whole genome shotgun (WGS) entry which is preliminary data.</text>
</comment>
<feature type="chain" id="PRO_5037808196" evidence="2">
    <location>
        <begin position="20"/>
        <end position="201"/>
    </location>
</feature>
<dbReference type="EMBL" id="JAHLFJ010000125">
    <property type="protein sequence ID" value="MBU3857475.1"/>
    <property type="molecule type" value="Genomic_DNA"/>
</dbReference>
<dbReference type="Gene3D" id="2.50.20.10">
    <property type="entry name" value="Lipoprotein localisation LolA/LolB/LppX"/>
    <property type="match status" value="1"/>
</dbReference>
<dbReference type="Proteomes" id="UP000784286">
    <property type="component" value="Unassembled WGS sequence"/>
</dbReference>
<sequence length="201" mass="22535">MRKNILLAGFLLTCLGGFAQHDAKARAILDKMAASYQQAGAVSIRFGGTQDGTLKVKGNKFYLNCGGIETWFDGTTQWSYVKQNDEVNVSEPSPEEVQSVNPYALVNSYKQGFNYRYAGTKSHKGKQGEEVILTPETEQDVKSITINVSSASQPQYICITLQNGEKQEFYVQSYQTKQNLNDSAFRFDRSKYPDAEIIDLR</sequence>
<evidence type="ECO:0000313" key="3">
    <source>
        <dbReference type="EMBL" id="MBU3857475.1"/>
    </source>
</evidence>
<reference evidence="3" key="2">
    <citation type="submission" date="2021-04" db="EMBL/GenBank/DDBJ databases">
        <authorList>
            <person name="Gilroy R."/>
        </authorList>
    </citation>
    <scope>NUCLEOTIDE SEQUENCE</scope>
    <source>
        <strain evidence="3">8470</strain>
    </source>
</reference>
<gene>
    <name evidence="3" type="ORF">H9928_13260</name>
</gene>
<dbReference type="InterPro" id="IPR004564">
    <property type="entry name" value="OM_lipoprot_carrier_LolA-like"/>
</dbReference>
<evidence type="ECO:0000313" key="4">
    <source>
        <dbReference type="Proteomes" id="UP000784286"/>
    </source>
</evidence>
<dbReference type="AlphaFoldDB" id="A0A948X3X9"/>
<protein>
    <submittedName>
        <fullName evidence="3">Outer-membrane lipoprotein carrier protein LolA</fullName>
    </submittedName>
</protein>
<dbReference type="Pfam" id="PF16584">
    <property type="entry name" value="LolA_2"/>
    <property type="match status" value="1"/>
</dbReference>
<keyword evidence="3" id="KW-0449">Lipoprotein</keyword>
<accession>A0A948X3X9</accession>
<dbReference type="SUPFAM" id="SSF89392">
    <property type="entry name" value="Prokaryotic lipoproteins and lipoprotein localization factors"/>
    <property type="match status" value="1"/>
</dbReference>
<dbReference type="CDD" id="cd16325">
    <property type="entry name" value="LolA"/>
    <property type="match status" value="1"/>
</dbReference>
<dbReference type="InterPro" id="IPR029046">
    <property type="entry name" value="LolA/LolB/LppX"/>
</dbReference>